<evidence type="ECO:0000256" key="3">
    <source>
        <dbReference type="ARBA" id="ARBA00011890"/>
    </source>
</evidence>
<organism evidence="12 13">
    <name type="scientific">Actinomadura litoris</name>
    <dbReference type="NCBI Taxonomy" id="2678616"/>
    <lineage>
        <taxon>Bacteria</taxon>
        <taxon>Bacillati</taxon>
        <taxon>Actinomycetota</taxon>
        <taxon>Actinomycetes</taxon>
        <taxon>Streptosporangiales</taxon>
        <taxon>Thermomonosporaceae</taxon>
        <taxon>Actinomadura</taxon>
    </lineage>
</organism>
<dbReference type="PANTHER" id="PTHR11579">
    <property type="entry name" value="PROTEIN-L-ISOASPARTATE O-METHYLTRANSFERASE"/>
    <property type="match status" value="1"/>
</dbReference>
<keyword evidence="13" id="KW-1185">Reference proteome</keyword>
<reference evidence="12 13" key="1">
    <citation type="submission" date="2019-11" db="EMBL/GenBank/DDBJ databases">
        <authorList>
            <person name="Cao P."/>
        </authorList>
    </citation>
    <scope>NUCLEOTIDE SEQUENCE [LARGE SCALE GENOMIC DNA]</scope>
    <source>
        <strain evidence="12 13">NEAU-AAG5</strain>
    </source>
</reference>
<evidence type="ECO:0000256" key="4">
    <source>
        <dbReference type="ARBA" id="ARBA00013346"/>
    </source>
</evidence>
<dbReference type="GO" id="GO:0005737">
    <property type="term" value="C:cytoplasm"/>
    <property type="evidence" value="ECO:0007669"/>
    <property type="project" value="UniProtKB-SubCell"/>
</dbReference>
<sequence>MGARTDALADALQVDGRFTSPRIRDALHAVPRHLFAPTRGWYAADGPGPRHGIDRDADPSGWWDAVYSDGSIVTQAADGAGDPAGGVAEATSSLSSPGVVVAFLELLDVRPGHRILEIGTGTGWTAALLTALGAYVTTVEIDSGLALTAHETLVMAGFDPHVIAADGTLGAPDHAPFDGVHATCGVDRIPYTWVEQTRPGGRLVLPWMPEYGEGHKAVLTVTGDGRASGRLAGGADYMVLRAQRSTLWIPDDITDAEEAATHLDPAEVTGSHGADVAITAALPDVMGAPRTRDGVTELELADTAATSWARVRQGEGEHRVWQAGPRRLWDEVADAYMRWVGWGRPAQTAFGLTVGPDRQVVWRDDPSNIISR</sequence>
<dbReference type="GO" id="GO:0032259">
    <property type="term" value="P:methylation"/>
    <property type="evidence" value="ECO:0007669"/>
    <property type="project" value="UniProtKB-KW"/>
</dbReference>
<protein>
    <recommendedName>
        <fullName evidence="4">Protein-L-isoaspartate O-methyltransferase</fullName>
        <ecNumber evidence="3">2.1.1.77</ecNumber>
    </recommendedName>
    <alternativeName>
        <fullName evidence="11">L-isoaspartyl protein carboxyl methyltransferase</fullName>
    </alternativeName>
    <alternativeName>
        <fullName evidence="9">Protein L-isoaspartyl methyltransferase</fullName>
    </alternativeName>
    <alternativeName>
        <fullName evidence="10">Protein-beta-aspartate methyltransferase</fullName>
    </alternativeName>
</protein>
<name>A0A7K1L7P0_9ACTN</name>
<keyword evidence="8" id="KW-0949">S-adenosyl-L-methionine</keyword>
<evidence type="ECO:0000256" key="6">
    <source>
        <dbReference type="ARBA" id="ARBA00022603"/>
    </source>
</evidence>
<comment type="subcellular location">
    <subcellularLocation>
        <location evidence="1">Cytoplasm</location>
    </subcellularLocation>
</comment>
<evidence type="ECO:0000256" key="7">
    <source>
        <dbReference type="ARBA" id="ARBA00022679"/>
    </source>
</evidence>
<dbReference type="AlphaFoldDB" id="A0A7K1L7P0"/>
<evidence type="ECO:0000256" key="5">
    <source>
        <dbReference type="ARBA" id="ARBA00022490"/>
    </source>
</evidence>
<dbReference type="CDD" id="cd02440">
    <property type="entry name" value="AdoMet_MTases"/>
    <property type="match status" value="1"/>
</dbReference>
<dbReference type="InterPro" id="IPR029063">
    <property type="entry name" value="SAM-dependent_MTases_sf"/>
</dbReference>
<evidence type="ECO:0000256" key="11">
    <source>
        <dbReference type="ARBA" id="ARBA00031350"/>
    </source>
</evidence>
<evidence type="ECO:0000256" key="10">
    <source>
        <dbReference type="ARBA" id="ARBA00031323"/>
    </source>
</evidence>
<comment type="similarity">
    <text evidence="2">Belongs to the methyltransferase superfamily. L-isoaspartyl/D-aspartyl protein methyltransferase family.</text>
</comment>
<evidence type="ECO:0000256" key="1">
    <source>
        <dbReference type="ARBA" id="ARBA00004496"/>
    </source>
</evidence>
<dbReference type="PANTHER" id="PTHR11579:SF0">
    <property type="entry name" value="PROTEIN-L-ISOASPARTATE(D-ASPARTATE) O-METHYLTRANSFERASE"/>
    <property type="match status" value="1"/>
</dbReference>
<evidence type="ECO:0000313" key="12">
    <source>
        <dbReference type="EMBL" id="MUN40450.1"/>
    </source>
</evidence>
<comment type="caution">
    <text evidence="12">The sequence shown here is derived from an EMBL/GenBank/DDBJ whole genome shotgun (WGS) entry which is preliminary data.</text>
</comment>
<dbReference type="Pfam" id="PF01135">
    <property type="entry name" value="PCMT"/>
    <property type="match status" value="1"/>
</dbReference>
<gene>
    <name evidence="12" type="ORF">GNZ18_28190</name>
</gene>
<evidence type="ECO:0000313" key="13">
    <source>
        <dbReference type="Proteomes" id="UP000432015"/>
    </source>
</evidence>
<dbReference type="Gene3D" id="3.40.50.150">
    <property type="entry name" value="Vaccinia Virus protein VP39"/>
    <property type="match status" value="1"/>
</dbReference>
<evidence type="ECO:0000256" key="8">
    <source>
        <dbReference type="ARBA" id="ARBA00022691"/>
    </source>
</evidence>
<dbReference type="Proteomes" id="UP000432015">
    <property type="component" value="Unassembled WGS sequence"/>
</dbReference>
<evidence type="ECO:0000256" key="2">
    <source>
        <dbReference type="ARBA" id="ARBA00005369"/>
    </source>
</evidence>
<dbReference type="SUPFAM" id="SSF53335">
    <property type="entry name" value="S-adenosyl-L-methionine-dependent methyltransferases"/>
    <property type="match status" value="1"/>
</dbReference>
<proteinExistence type="inferred from homology"/>
<dbReference type="EC" id="2.1.1.77" evidence="3"/>
<keyword evidence="7 12" id="KW-0808">Transferase</keyword>
<accession>A0A7K1L7P0</accession>
<keyword evidence="6 12" id="KW-0489">Methyltransferase</keyword>
<dbReference type="EMBL" id="WOFH01000011">
    <property type="protein sequence ID" value="MUN40450.1"/>
    <property type="molecule type" value="Genomic_DNA"/>
</dbReference>
<dbReference type="GO" id="GO:0004719">
    <property type="term" value="F:protein-L-isoaspartate (D-aspartate) O-methyltransferase activity"/>
    <property type="evidence" value="ECO:0007669"/>
    <property type="project" value="UniProtKB-EC"/>
</dbReference>
<keyword evidence="5" id="KW-0963">Cytoplasm</keyword>
<dbReference type="InterPro" id="IPR000682">
    <property type="entry name" value="PCMT"/>
</dbReference>
<evidence type="ECO:0000256" key="9">
    <source>
        <dbReference type="ARBA" id="ARBA00030757"/>
    </source>
</evidence>